<gene>
    <name evidence="1" type="ORF">GCM10022255_010260</name>
</gene>
<comment type="caution">
    <text evidence="1">The sequence shown here is derived from an EMBL/GenBank/DDBJ whole genome shotgun (WGS) entry which is preliminary data.</text>
</comment>
<dbReference type="EMBL" id="BAABAT010000002">
    <property type="protein sequence ID" value="GAA4244972.1"/>
    <property type="molecule type" value="Genomic_DNA"/>
</dbReference>
<sequence length="101" mass="10573">MHPIVGTWDVRVKTPIGTIAAVYVFAQEPDGLTGTATAGAETVPLTAIACDGDNVTWRQAVTRPMRLNLDFAVVASGDTLAGHSRAGRLPRSAVTGTRRTA</sequence>
<accession>A0ABP8CYL6</accession>
<reference evidence="2" key="1">
    <citation type="journal article" date="2019" name="Int. J. Syst. Evol. Microbiol.">
        <title>The Global Catalogue of Microorganisms (GCM) 10K type strain sequencing project: providing services to taxonomists for standard genome sequencing and annotation.</title>
        <authorList>
            <consortium name="The Broad Institute Genomics Platform"/>
            <consortium name="The Broad Institute Genome Sequencing Center for Infectious Disease"/>
            <person name="Wu L."/>
            <person name="Ma J."/>
        </authorList>
    </citation>
    <scope>NUCLEOTIDE SEQUENCE [LARGE SCALE GENOMIC DNA]</scope>
    <source>
        <strain evidence="2">JCM 17441</strain>
    </source>
</reference>
<proteinExistence type="predicted"/>
<keyword evidence="2" id="KW-1185">Reference proteome</keyword>
<dbReference type="RefSeq" id="WP_345121748.1">
    <property type="nucleotide sequence ID" value="NZ_BAABAT010000002.1"/>
</dbReference>
<organism evidence="1 2">
    <name type="scientific">Dactylosporangium darangshiense</name>
    <dbReference type="NCBI Taxonomy" id="579108"/>
    <lineage>
        <taxon>Bacteria</taxon>
        <taxon>Bacillati</taxon>
        <taxon>Actinomycetota</taxon>
        <taxon>Actinomycetes</taxon>
        <taxon>Micromonosporales</taxon>
        <taxon>Micromonosporaceae</taxon>
        <taxon>Dactylosporangium</taxon>
    </lineage>
</organism>
<evidence type="ECO:0000313" key="1">
    <source>
        <dbReference type="EMBL" id="GAA4244972.1"/>
    </source>
</evidence>
<evidence type="ECO:0000313" key="2">
    <source>
        <dbReference type="Proteomes" id="UP001500620"/>
    </source>
</evidence>
<protein>
    <submittedName>
        <fullName evidence="1">Uncharacterized protein</fullName>
    </submittedName>
</protein>
<name>A0ABP8CYL6_9ACTN</name>
<dbReference type="Proteomes" id="UP001500620">
    <property type="component" value="Unassembled WGS sequence"/>
</dbReference>